<keyword evidence="3" id="KW-0813">Transport</keyword>
<proteinExistence type="inferred from homology"/>
<dbReference type="PROSITE" id="PS00211">
    <property type="entry name" value="ABC_TRANSPORTER_1"/>
    <property type="match status" value="1"/>
</dbReference>
<feature type="transmembrane region" description="Helical" evidence="9">
    <location>
        <begin position="512"/>
        <end position="532"/>
    </location>
</feature>
<evidence type="ECO:0000256" key="6">
    <source>
        <dbReference type="ARBA" id="ARBA00022840"/>
    </source>
</evidence>
<evidence type="ECO:0000256" key="8">
    <source>
        <dbReference type="ARBA" id="ARBA00023136"/>
    </source>
</evidence>
<sequence>MRNETMSLKKQSKEIDLSKPLIELKNITKTYKTKKALNNINLTIMPGDRIGVIGANGGGKSTLSEIIGGIRKPTSGQVIRQENLKIGLQFQESRYPIGITVFDMIKYYLEAFNVPMSEEELTKLLKRYQINPFRNKFLERLSGGQQQRVNILLSMIHNPDLVILDEISTGLDIEVRGEIFEFIRENVIEKNKAMFLVTHIMTEIEDLCEKYIYISDGEIKDAGLVSDIIKEHGSIYNYTWKRFKDDKAAKNINEEIEQNLLKKKNKIDKIVNTSRKKGKHIPLINLLLKYYFKGFAVPFFVLAFPIILLFLEGFAFKGVKFNPNTNDYDLLHTLVGSLAVLQIISVGIFIIPQTIIEFKNSVLLKRIGATTIKPVSFVLSVVIMGFIFMIIGFLWTQLWAGIFFGSTYTWELVAMPKQFLEMIPFFVIILVSSVTLGTMLSSVFNSTTTYIAISNVIYVPIAFLSGSIMPIDLIMNSDILKYATYLNVFKYCIDPFNAAWNGTFDLDTKFCIFLGISIVLAVGYATITSLRLKWEN</sequence>
<dbReference type="GO" id="GO:0005524">
    <property type="term" value="F:ATP binding"/>
    <property type="evidence" value="ECO:0007669"/>
    <property type="project" value="UniProtKB-KW"/>
</dbReference>
<dbReference type="OrthoDB" id="388394at2"/>
<dbReference type="InterPro" id="IPR027417">
    <property type="entry name" value="P-loop_NTPase"/>
</dbReference>
<dbReference type="SUPFAM" id="SSF52540">
    <property type="entry name" value="P-loop containing nucleoside triphosphate hydrolases"/>
    <property type="match status" value="1"/>
</dbReference>
<dbReference type="GO" id="GO:0016020">
    <property type="term" value="C:membrane"/>
    <property type="evidence" value="ECO:0007669"/>
    <property type="project" value="UniProtKB-SubCell"/>
</dbReference>
<feature type="domain" description="ABC transporter" evidence="10">
    <location>
        <begin position="22"/>
        <end position="241"/>
    </location>
</feature>
<dbReference type="PROSITE" id="PS50893">
    <property type="entry name" value="ABC_TRANSPORTER_2"/>
    <property type="match status" value="1"/>
</dbReference>
<dbReference type="SMART" id="SM00382">
    <property type="entry name" value="AAA"/>
    <property type="match status" value="1"/>
</dbReference>
<feature type="transmembrane region" description="Helical" evidence="9">
    <location>
        <begin position="422"/>
        <end position="444"/>
    </location>
</feature>
<evidence type="ECO:0000313" key="11">
    <source>
        <dbReference type="EMBL" id="AHB36597.1"/>
    </source>
</evidence>
<keyword evidence="6 11" id="KW-0067">ATP-binding</keyword>
<organism evidence="11 12">
    <name type="scientific">Spiroplasma apis B31</name>
    <dbReference type="NCBI Taxonomy" id="1276258"/>
    <lineage>
        <taxon>Bacteria</taxon>
        <taxon>Bacillati</taxon>
        <taxon>Mycoplasmatota</taxon>
        <taxon>Mollicutes</taxon>
        <taxon>Entomoplasmatales</taxon>
        <taxon>Spiroplasmataceae</taxon>
        <taxon>Spiroplasma</taxon>
    </lineage>
</organism>
<dbReference type="STRING" id="1276258.SAPIS_v1c07520"/>
<dbReference type="PATRIC" id="fig|1276258.3.peg.764"/>
<dbReference type="AlphaFoldDB" id="V5RIT5"/>
<dbReference type="GO" id="GO:0140359">
    <property type="term" value="F:ABC-type transporter activity"/>
    <property type="evidence" value="ECO:0007669"/>
    <property type="project" value="InterPro"/>
</dbReference>
<keyword evidence="5" id="KW-0547">Nucleotide-binding</keyword>
<dbReference type="GO" id="GO:0016887">
    <property type="term" value="F:ATP hydrolysis activity"/>
    <property type="evidence" value="ECO:0007669"/>
    <property type="project" value="InterPro"/>
</dbReference>
<evidence type="ECO:0000256" key="7">
    <source>
        <dbReference type="ARBA" id="ARBA00022989"/>
    </source>
</evidence>
<evidence type="ECO:0000256" key="4">
    <source>
        <dbReference type="ARBA" id="ARBA00022692"/>
    </source>
</evidence>
<dbReference type="eggNOG" id="COG0842">
    <property type="taxonomic scope" value="Bacteria"/>
</dbReference>
<dbReference type="EMBL" id="CP006682">
    <property type="protein sequence ID" value="AHB36597.1"/>
    <property type="molecule type" value="Genomic_DNA"/>
</dbReference>
<dbReference type="InterPro" id="IPR003593">
    <property type="entry name" value="AAA+_ATPase"/>
</dbReference>
<keyword evidence="7 9" id="KW-1133">Transmembrane helix</keyword>
<keyword evidence="12" id="KW-1185">Reference proteome</keyword>
<accession>V5RIT5</accession>
<evidence type="ECO:0000256" key="9">
    <source>
        <dbReference type="SAM" id="Phobius"/>
    </source>
</evidence>
<evidence type="ECO:0000256" key="5">
    <source>
        <dbReference type="ARBA" id="ARBA00022741"/>
    </source>
</evidence>
<keyword evidence="4 9" id="KW-0812">Transmembrane</keyword>
<dbReference type="Proteomes" id="UP000018550">
    <property type="component" value="Chromosome"/>
</dbReference>
<dbReference type="InterPro" id="IPR017871">
    <property type="entry name" value="ABC_transporter-like_CS"/>
</dbReference>
<gene>
    <name evidence="11" type="ORF">SAPIS_v1c07520</name>
</gene>
<feature type="transmembrane region" description="Helical" evidence="9">
    <location>
        <begin position="290"/>
        <end position="311"/>
    </location>
</feature>
<comment type="similarity">
    <text evidence="2">Belongs to the ABC transporter superfamily.</text>
</comment>
<dbReference type="Pfam" id="PF01061">
    <property type="entry name" value="ABC2_membrane"/>
    <property type="match status" value="1"/>
</dbReference>
<keyword evidence="8 9" id="KW-0472">Membrane</keyword>
<feature type="transmembrane region" description="Helical" evidence="9">
    <location>
        <begin position="377"/>
        <end position="402"/>
    </location>
</feature>
<dbReference type="CDD" id="cd03230">
    <property type="entry name" value="ABC_DR_subfamily_A"/>
    <property type="match status" value="1"/>
</dbReference>
<evidence type="ECO:0000256" key="3">
    <source>
        <dbReference type="ARBA" id="ARBA00022448"/>
    </source>
</evidence>
<dbReference type="PANTHER" id="PTHR42711:SF5">
    <property type="entry name" value="ABC TRANSPORTER ATP-BINDING PROTEIN NATA"/>
    <property type="match status" value="1"/>
</dbReference>
<dbReference type="RefSeq" id="WP_023789845.1">
    <property type="nucleotide sequence ID" value="NC_022998.1"/>
</dbReference>
<dbReference type="eggNOG" id="COG1131">
    <property type="taxonomic scope" value="Bacteria"/>
</dbReference>
<evidence type="ECO:0000259" key="10">
    <source>
        <dbReference type="PROSITE" id="PS50893"/>
    </source>
</evidence>
<name>V5RIT5_SPIAP</name>
<evidence type="ECO:0000313" key="12">
    <source>
        <dbReference type="Proteomes" id="UP000018550"/>
    </source>
</evidence>
<feature type="transmembrane region" description="Helical" evidence="9">
    <location>
        <begin position="456"/>
        <end position="475"/>
    </location>
</feature>
<dbReference type="KEGG" id="sapi:SAPIS_v1c07520"/>
<dbReference type="Pfam" id="PF00005">
    <property type="entry name" value="ABC_tran"/>
    <property type="match status" value="1"/>
</dbReference>
<dbReference type="Gene3D" id="3.40.50.300">
    <property type="entry name" value="P-loop containing nucleotide triphosphate hydrolases"/>
    <property type="match status" value="1"/>
</dbReference>
<dbReference type="InterPro" id="IPR013525">
    <property type="entry name" value="ABC2_TM"/>
</dbReference>
<evidence type="ECO:0000256" key="1">
    <source>
        <dbReference type="ARBA" id="ARBA00004141"/>
    </source>
</evidence>
<dbReference type="PANTHER" id="PTHR42711">
    <property type="entry name" value="ABC TRANSPORTER ATP-BINDING PROTEIN"/>
    <property type="match status" value="1"/>
</dbReference>
<dbReference type="HOGENOM" id="CLU_519631_0_0_14"/>
<protein>
    <submittedName>
        <fullName evidence="11">ABC transporter ATP-binding protein</fullName>
    </submittedName>
</protein>
<feature type="transmembrane region" description="Helical" evidence="9">
    <location>
        <begin position="331"/>
        <end position="356"/>
    </location>
</feature>
<reference evidence="11 12" key="1">
    <citation type="journal article" date="2014" name="Genome Announc.">
        <title>Complete Genome Sequence of Spiroplasma apis B31T (ATCC 33834), a Bacterium Associated with May Disease of Honeybees (Apis mellifera).</title>
        <authorList>
            <person name="Ku C."/>
            <person name="Lo W.S."/>
            <person name="Chen L.L."/>
            <person name="Kuo C.H."/>
        </authorList>
    </citation>
    <scope>NUCLEOTIDE SEQUENCE [LARGE SCALE GENOMIC DNA]</scope>
    <source>
        <strain evidence="11">B31</strain>
    </source>
</reference>
<evidence type="ECO:0000256" key="2">
    <source>
        <dbReference type="ARBA" id="ARBA00005417"/>
    </source>
</evidence>
<dbReference type="InterPro" id="IPR003439">
    <property type="entry name" value="ABC_transporter-like_ATP-bd"/>
</dbReference>
<comment type="subcellular location">
    <subcellularLocation>
        <location evidence="1">Membrane</location>
        <topology evidence="1">Multi-pass membrane protein</topology>
    </subcellularLocation>
</comment>
<dbReference type="InterPro" id="IPR050763">
    <property type="entry name" value="ABC_transporter_ATP-binding"/>
</dbReference>